<proteinExistence type="predicted"/>
<evidence type="ECO:0000256" key="1">
    <source>
        <dbReference type="SAM" id="SignalP"/>
    </source>
</evidence>
<dbReference type="PANTHER" id="PTHR10742:SF382">
    <property type="entry name" value="AMINE OXIDASE DOMAIN-CONTAINING PROTEIN"/>
    <property type="match status" value="1"/>
</dbReference>
<keyword evidence="4" id="KW-1185">Reference proteome</keyword>
<dbReference type="EMBL" id="JAGPNK010000012">
    <property type="protein sequence ID" value="KAH7310600.1"/>
    <property type="molecule type" value="Genomic_DNA"/>
</dbReference>
<reference evidence="3" key="1">
    <citation type="journal article" date="2021" name="Nat. Commun.">
        <title>Genetic determinants of endophytism in the Arabidopsis root mycobiome.</title>
        <authorList>
            <person name="Mesny F."/>
            <person name="Miyauchi S."/>
            <person name="Thiergart T."/>
            <person name="Pickel B."/>
            <person name="Atanasova L."/>
            <person name="Karlsson M."/>
            <person name="Huettel B."/>
            <person name="Barry K.W."/>
            <person name="Haridas S."/>
            <person name="Chen C."/>
            <person name="Bauer D."/>
            <person name="Andreopoulos W."/>
            <person name="Pangilinan J."/>
            <person name="LaButti K."/>
            <person name="Riley R."/>
            <person name="Lipzen A."/>
            <person name="Clum A."/>
            <person name="Drula E."/>
            <person name="Henrissat B."/>
            <person name="Kohler A."/>
            <person name="Grigoriev I.V."/>
            <person name="Martin F.M."/>
            <person name="Hacquard S."/>
        </authorList>
    </citation>
    <scope>NUCLEOTIDE SEQUENCE</scope>
    <source>
        <strain evidence="3">MPI-CAGE-CH-0235</strain>
    </source>
</reference>
<accession>A0A8K0SF61</accession>
<feature type="chain" id="PRO_5035461679" evidence="1">
    <location>
        <begin position="21"/>
        <end position="691"/>
    </location>
</feature>
<dbReference type="InterPro" id="IPR050281">
    <property type="entry name" value="Flavin_monoamine_oxidase"/>
</dbReference>
<sequence length="691" mass="76269">MKWLVASTLAAASLAQPVAGAVHIRTNVALHSRVANVHVDYDGPVQGRVAYTYGPCDAADEHSAAQVVARRDSPDQSHRLVWVIPKDAESGGCLSAWDGSGLLGRSTPQVFGERMYAKRATVRKRDAQGIPMTNETGFNVWGPWFDGVSLLESSNNSYVDVEAAKNKEIAIVGAGMSGLMTYLVLHQAGMKNLTIIEGSERLGGRVRTEYLSGGPEDYIYQEMGPMRIPQTTVVGNQTYNISDQAIFFSLVEELNRLNKDSNPERLVNLIPFIQYDNNALVYYQGRKMENGLPPTVGQVAADPSLGPPIIEYPESAIQLSNQLVASLPGQDFVNTLAQNIWQAHSDFLKDRGPAGLPGDQWSEFAFLVNYLNGSVTDANAITGGVGEHFMIGALYYAILFSPLGQMKTIDGGMNRLPNAFHPLVDGNVQYGQKIERIQFNETTKRLTLQSRSNYTEKEFHSKEYDYAIMATPFTVIQRMRLPQLDFVMRNAINSLAYSSACKVALEYRTRFWEHYDNPIYGSCATVTDIPGIGSICYPSYNLNGTGPAALLASYQTGAPGGVEWMGVPEEQHVQYVVDAMAEIHGQVAYDEYTGKYSRKCWDLDELSSGGWASPNVGSHETYMPEYFKTHSHMIFVGEHTSVTHAWIAAALESGIRGAVQLLLELGLVDEAKETVDKWMARWISVVCFFLL</sequence>
<organism evidence="3 4">
    <name type="scientific">Stachybotrys elegans</name>
    <dbReference type="NCBI Taxonomy" id="80388"/>
    <lineage>
        <taxon>Eukaryota</taxon>
        <taxon>Fungi</taxon>
        <taxon>Dikarya</taxon>
        <taxon>Ascomycota</taxon>
        <taxon>Pezizomycotina</taxon>
        <taxon>Sordariomycetes</taxon>
        <taxon>Hypocreomycetidae</taxon>
        <taxon>Hypocreales</taxon>
        <taxon>Stachybotryaceae</taxon>
        <taxon>Stachybotrys</taxon>
    </lineage>
</organism>
<dbReference type="GO" id="GO:0009063">
    <property type="term" value="P:amino acid catabolic process"/>
    <property type="evidence" value="ECO:0007669"/>
    <property type="project" value="TreeGrafter"/>
</dbReference>
<comment type="caution">
    <text evidence="3">The sequence shown here is derived from an EMBL/GenBank/DDBJ whole genome shotgun (WGS) entry which is preliminary data.</text>
</comment>
<evidence type="ECO:0000259" key="2">
    <source>
        <dbReference type="Pfam" id="PF01593"/>
    </source>
</evidence>
<evidence type="ECO:0000313" key="4">
    <source>
        <dbReference type="Proteomes" id="UP000813444"/>
    </source>
</evidence>
<dbReference type="Pfam" id="PF01593">
    <property type="entry name" value="Amino_oxidase"/>
    <property type="match status" value="1"/>
</dbReference>
<dbReference type="Proteomes" id="UP000813444">
    <property type="component" value="Unassembled WGS sequence"/>
</dbReference>
<dbReference type="OrthoDB" id="7777654at2759"/>
<evidence type="ECO:0000313" key="3">
    <source>
        <dbReference type="EMBL" id="KAH7310600.1"/>
    </source>
</evidence>
<protein>
    <submittedName>
        <fullName evidence="3">Flavin-containing amine oxidoreductase</fullName>
    </submittedName>
</protein>
<dbReference type="Gene3D" id="1.20.1440.240">
    <property type="match status" value="1"/>
</dbReference>
<gene>
    <name evidence="3" type="ORF">B0I35DRAFT_489382</name>
</gene>
<dbReference type="AlphaFoldDB" id="A0A8K0SF61"/>
<dbReference type="InterPro" id="IPR002937">
    <property type="entry name" value="Amino_oxidase"/>
</dbReference>
<dbReference type="SUPFAM" id="SSF51905">
    <property type="entry name" value="FAD/NAD(P)-binding domain"/>
    <property type="match status" value="1"/>
</dbReference>
<name>A0A8K0SF61_9HYPO</name>
<dbReference type="Gene3D" id="3.50.50.60">
    <property type="entry name" value="FAD/NAD(P)-binding domain"/>
    <property type="match status" value="2"/>
</dbReference>
<dbReference type="SUPFAM" id="SSF54373">
    <property type="entry name" value="FAD-linked reductases, C-terminal domain"/>
    <property type="match status" value="1"/>
</dbReference>
<feature type="domain" description="Amine oxidase" evidence="2">
    <location>
        <begin position="176"/>
        <end position="662"/>
    </location>
</feature>
<feature type="signal peptide" evidence="1">
    <location>
        <begin position="1"/>
        <end position="20"/>
    </location>
</feature>
<dbReference type="Gene3D" id="3.90.660.10">
    <property type="match status" value="1"/>
</dbReference>
<dbReference type="PANTHER" id="PTHR10742">
    <property type="entry name" value="FLAVIN MONOAMINE OXIDASE"/>
    <property type="match status" value="1"/>
</dbReference>
<keyword evidence="1" id="KW-0732">Signal</keyword>
<dbReference type="GO" id="GO:0001716">
    <property type="term" value="F:L-amino-acid oxidase activity"/>
    <property type="evidence" value="ECO:0007669"/>
    <property type="project" value="TreeGrafter"/>
</dbReference>
<dbReference type="InterPro" id="IPR036188">
    <property type="entry name" value="FAD/NAD-bd_sf"/>
</dbReference>